<evidence type="ECO:0000313" key="1">
    <source>
        <dbReference type="EMBL" id="PRY65997.1"/>
    </source>
</evidence>
<accession>A0A2T0V7B0</accession>
<comment type="caution">
    <text evidence="1">The sequence shown here is derived from an EMBL/GenBank/DDBJ whole genome shotgun (WGS) entry which is preliminary data.</text>
</comment>
<dbReference type="EMBL" id="PVTM01000026">
    <property type="protein sequence ID" value="PRY65997.1"/>
    <property type="molecule type" value="Genomic_DNA"/>
</dbReference>
<dbReference type="AlphaFoldDB" id="A0A2T0V7B0"/>
<feature type="non-terminal residue" evidence="1">
    <location>
        <position position="1"/>
    </location>
</feature>
<proteinExistence type="predicted"/>
<name>A0A2T0V7B0_9GAMM</name>
<keyword evidence="2" id="KW-1185">Reference proteome</keyword>
<protein>
    <submittedName>
        <fullName evidence="1">DDE family transposase</fullName>
    </submittedName>
</protein>
<sequence>VQRVMRLVERTADGDGQLLLEPDYELEGWWTSLDEAPEAVIKRYQAHATHEQFHSEIKTDLDLERLPSGKFATNDLILHLAQLAYNILRLMGQLGMTGELSPVRHPAKRSMTDHDKVEIVSMENSALARIDYCRIQRSN</sequence>
<organism evidence="1 2">
    <name type="scientific">Halomonas ventosae</name>
    <dbReference type="NCBI Taxonomy" id="229007"/>
    <lineage>
        <taxon>Bacteria</taxon>
        <taxon>Pseudomonadati</taxon>
        <taxon>Pseudomonadota</taxon>
        <taxon>Gammaproteobacteria</taxon>
        <taxon>Oceanospirillales</taxon>
        <taxon>Halomonadaceae</taxon>
        <taxon>Halomonas</taxon>
    </lineage>
</organism>
<gene>
    <name evidence="1" type="ORF">BCL64_1261</name>
</gene>
<reference evidence="1 2" key="1">
    <citation type="submission" date="2018-03" db="EMBL/GenBank/DDBJ databases">
        <title>Comparative analysis of microorganisms from saline springs in Andes Mountain Range, Colombia.</title>
        <authorList>
            <person name="Rubin E."/>
        </authorList>
    </citation>
    <scope>NUCLEOTIDE SEQUENCE [LARGE SCALE GENOMIC DNA]</scope>
    <source>
        <strain evidence="1 2">USBA 854</strain>
    </source>
</reference>
<dbReference type="Proteomes" id="UP000239896">
    <property type="component" value="Unassembled WGS sequence"/>
</dbReference>
<evidence type="ECO:0000313" key="2">
    <source>
        <dbReference type="Proteomes" id="UP000239896"/>
    </source>
</evidence>